<dbReference type="InterPro" id="IPR056648">
    <property type="entry name" value="DUF7746"/>
</dbReference>
<evidence type="ECO:0000313" key="3">
    <source>
        <dbReference type="Proteomes" id="UP000006729"/>
    </source>
</evidence>
<accession>A0A2K1WWL3</accession>
<dbReference type="Pfam" id="PF24925">
    <property type="entry name" value="DUF7746"/>
    <property type="match status" value="1"/>
</dbReference>
<evidence type="ECO:0000259" key="1">
    <source>
        <dbReference type="Pfam" id="PF24925"/>
    </source>
</evidence>
<dbReference type="InParanoid" id="A0A2K1WWL3"/>
<dbReference type="EMBL" id="CM009307">
    <property type="protein sequence ID" value="PNS92925.1"/>
    <property type="molecule type" value="Genomic_DNA"/>
</dbReference>
<organism evidence="2 3">
    <name type="scientific">Populus trichocarpa</name>
    <name type="common">Western balsam poplar</name>
    <name type="synonym">Populus balsamifera subsp. trichocarpa</name>
    <dbReference type="NCBI Taxonomy" id="3694"/>
    <lineage>
        <taxon>Eukaryota</taxon>
        <taxon>Viridiplantae</taxon>
        <taxon>Streptophyta</taxon>
        <taxon>Embryophyta</taxon>
        <taxon>Tracheophyta</taxon>
        <taxon>Spermatophyta</taxon>
        <taxon>Magnoliopsida</taxon>
        <taxon>eudicotyledons</taxon>
        <taxon>Gunneridae</taxon>
        <taxon>Pentapetalae</taxon>
        <taxon>rosids</taxon>
        <taxon>fabids</taxon>
        <taxon>Malpighiales</taxon>
        <taxon>Salicaceae</taxon>
        <taxon>Saliceae</taxon>
        <taxon>Populus</taxon>
    </lineage>
</organism>
<proteinExistence type="predicted"/>
<feature type="domain" description="DUF7746" evidence="1">
    <location>
        <begin position="4"/>
        <end position="58"/>
    </location>
</feature>
<evidence type="ECO:0000313" key="2">
    <source>
        <dbReference type="EMBL" id="PNS92925.1"/>
    </source>
</evidence>
<dbReference type="AlphaFoldDB" id="A0A2K1WWL3"/>
<dbReference type="Proteomes" id="UP000006729">
    <property type="component" value="Chromosome 18"/>
</dbReference>
<dbReference type="PANTHER" id="PTHR33054">
    <property type="entry name" value="CCHC-TYPE DOMAIN-CONTAINING PROTEIN"/>
    <property type="match status" value="1"/>
</dbReference>
<name>A0A2K1WWL3_POPTR</name>
<reference evidence="2 3" key="1">
    <citation type="journal article" date="2006" name="Science">
        <title>The genome of black cottonwood, Populus trichocarpa (Torr. &amp; Gray).</title>
        <authorList>
            <person name="Tuskan G.A."/>
            <person name="Difazio S."/>
            <person name="Jansson S."/>
            <person name="Bohlmann J."/>
            <person name="Grigoriev I."/>
            <person name="Hellsten U."/>
            <person name="Putnam N."/>
            <person name="Ralph S."/>
            <person name="Rombauts S."/>
            <person name="Salamov A."/>
            <person name="Schein J."/>
            <person name="Sterck L."/>
            <person name="Aerts A."/>
            <person name="Bhalerao R.R."/>
            <person name="Bhalerao R.P."/>
            <person name="Blaudez D."/>
            <person name="Boerjan W."/>
            <person name="Brun A."/>
            <person name="Brunner A."/>
            <person name="Busov V."/>
            <person name="Campbell M."/>
            <person name="Carlson J."/>
            <person name="Chalot M."/>
            <person name="Chapman J."/>
            <person name="Chen G.L."/>
            <person name="Cooper D."/>
            <person name="Coutinho P.M."/>
            <person name="Couturier J."/>
            <person name="Covert S."/>
            <person name="Cronk Q."/>
            <person name="Cunningham R."/>
            <person name="Davis J."/>
            <person name="Degroeve S."/>
            <person name="Dejardin A."/>
            <person name="Depamphilis C."/>
            <person name="Detter J."/>
            <person name="Dirks B."/>
            <person name="Dubchak I."/>
            <person name="Duplessis S."/>
            <person name="Ehlting J."/>
            <person name="Ellis B."/>
            <person name="Gendler K."/>
            <person name="Goodstein D."/>
            <person name="Gribskov M."/>
            <person name="Grimwood J."/>
            <person name="Groover A."/>
            <person name="Gunter L."/>
            <person name="Hamberger B."/>
            <person name="Heinze B."/>
            <person name="Helariutta Y."/>
            <person name="Henrissat B."/>
            <person name="Holligan D."/>
            <person name="Holt R."/>
            <person name="Huang W."/>
            <person name="Islam-Faridi N."/>
            <person name="Jones S."/>
            <person name="Jones-Rhoades M."/>
            <person name="Jorgensen R."/>
            <person name="Joshi C."/>
            <person name="Kangasjarvi J."/>
            <person name="Karlsson J."/>
            <person name="Kelleher C."/>
            <person name="Kirkpatrick R."/>
            <person name="Kirst M."/>
            <person name="Kohler A."/>
            <person name="Kalluri U."/>
            <person name="Larimer F."/>
            <person name="Leebens-Mack J."/>
            <person name="Leple J.C."/>
            <person name="Locascio P."/>
            <person name="Lou Y."/>
            <person name="Lucas S."/>
            <person name="Martin F."/>
            <person name="Montanini B."/>
            <person name="Napoli C."/>
            <person name="Nelson D.R."/>
            <person name="Nelson C."/>
            <person name="Nieminen K."/>
            <person name="Nilsson O."/>
            <person name="Pereda V."/>
            <person name="Peter G."/>
            <person name="Philippe R."/>
            <person name="Pilate G."/>
            <person name="Poliakov A."/>
            <person name="Razumovskaya J."/>
            <person name="Richardson P."/>
            <person name="Rinaldi C."/>
            <person name="Ritland K."/>
            <person name="Rouze P."/>
            <person name="Ryaboy D."/>
            <person name="Schmutz J."/>
            <person name="Schrader J."/>
            <person name="Segerman B."/>
            <person name="Shin H."/>
            <person name="Siddiqui A."/>
            <person name="Sterky F."/>
            <person name="Terry A."/>
            <person name="Tsai C.J."/>
            <person name="Uberbacher E."/>
            <person name="Unneberg P."/>
            <person name="Vahala J."/>
            <person name="Wall K."/>
            <person name="Wessler S."/>
            <person name="Yang G."/>
            <person name="Yin T."/>
            <person name="Douglas C."/>
            <person name="Marra M."/>
            <person name="Sandberg G."/>
            <person name="Van de Peer Y."/>
            <person name="Rokhsar D."/>
        </authorList>
    </citation>
    <scope>NUCLEOTIDE SEQUENCE [LARGE SCALE GENOMIC DNA]</scope>
    <source>
        <strain evidence="3">cv. Nisqually</strain>
    </source>
</reference>
<dbReference type="PANTHER" id="PTHR33054:SF9">
    <property type="entry name" value="CCHC-TYPE DOMAIN-CONTAINING PROTEIN"/>
    <property type="match status" value="1"/>
</dbReference>
<protein>
    <recommendedName>
        <fullName evidence="1">DUF7746 domain-containing protein</fullName>
    </recommendedName>
</protein>
<gene>
    <name evidence="2" type="ORF">POPTR_018G061100</name>
</gene>
<keyword evidence="3" id="KW-1185">Reference proteome</keyword>
<sequence>MEIFEYNILNTLQQMTMTANAYKTQIGTSDKAIVELLIAGFSRQLKGWWDHFLDSNGNTTQNAVSTFILTISLYFLEDPSHLKDKNDKRLSNLRYVKNSMTSNSKKKNTFLVRVILREDSNPPFWKEKFIIGLSTLLGERVRNKIKDIFVSKTVP</sequence>